<proteinExistence type="predicted"/>
<organism evidence="2 3">
    <name type="scientific">Pseudonocardia xinjiangensis</name>
    <dbReference type="NCBI Taxonomy" id="75289"/>
    <lineage>
        <taxon>Bacteria</taxon>
        <taxon>Bacillati</taxon>
        <taxon>Actinomycetota</taxon>
        <taxon>Actinomycetes</taxon>
        <taxon>Pseudonocardiales</taxon>
        <taxon>Pseudonocardiaceae</taxon>
        <taxon>Pseudonocardia</taxon>
    </lineage>
</organism>
<protein>
    <submittedName>
        <fullName evidence="2">Orotate phosphoribosyltransferase</fullName>
    </submittedName>
</protein>
<dbReference type="Proteomes" id="UP001296706">
    <property type="component" value="Unassembled WGS sequence"/>
</dbReference>
<sequence length="197" mass="20626">MSTPHDQNDAVMRLMAARTGHFLLESGHHGEVWLELDGLFWSDAINAPAERLADRIRPHAVDVVCGPLVGGALLAQLVAARLGVAFCYTERTSTGTGLYSATYRLPAALRSRLPGRRVAVVDDVVNAGSAVRATLADLTAAGAEVVALGALLALGTTPATIAAGAGLPLDVLVARPNEIWEPDRCPPCADGEPLHRP</sequence>
<keyword evidence="2" id="KW-0808">Transferase</keyword>
<gene>
    <name evidence="2" type="ORF">HF577_05610</name>
</gene>
<evidence type="ECO:0000259" key="1">
    <source>
        <dbReference type="Pfam" id="PF00156"/>
    </source>
</evidence>
<reference evidence="2 3" key="1">
    <citation type="submission" date="2020-04" db="EMBL/GenBank/DDBJ databases">
        <authorList>
            <person name="Klaysubun C."/>
            <person name="Duangmal K."/>
            <person name="Lipun K."/>
        </authorList>
    </citation>
    <scope>NUCLEOTIDE SEQUENCE [LARGE SCALE GENOMIC DNA]</scope>
    <source>
        <strain evidence="2 3">JCM 11839</strain>
    </source>
</reference>
<dbReference type="GO" id="GO:0016757">
    <property type="term" value="F:glycosyltransferase activity"/>
    <property type="evidence" value="ECO:0007669"/>
    <property type="project" value="UniProtKB-KW"/>
</dbReference>
<dbReference type="EMBL" id="JAAXKY010000010">
    <property type="protein sequence ID" value="NMH76580.1"/>
    <property type="molecule type" value="Genomic_DNA"/>
</dbReference>
<dbReference type="InterPro" id="IPR000836">
    <property type="entry name" value="PRTase_dom"/>
</dbReference>
<dbReference type="RefSeq" id="WP_169394647.1">
    <property type="nucleotide sequence ID" value="NZ_BAAAJH010000017.1"/>
</dbReference>
<dbReference type="InterPro" id="IPR029057">
    <property type="entry name" value="PRTase-like"/>
</dbReference>
<feature type="domain" description="Phosphoribosyltransferase" evidence="1">
    <location>
        <begin position="54"/>
        <end position="153"/>
    </location>
</feature>
<dbReference type="SUPFAM" id="SSF53271">
    <property type="entry name" value="PRTase-like"/>
    <property type="match status" value="1"/>
</dbReference>
<keyword evidence="3" id="KW-1185">Reference proteome</keyword>
<evidence type="ECO:0000313" key="2">
    <source>
        <dbReference type="EMBL" id="NMH76580.1"/>
    </source>
</evidence>
<dbReference type="CDD" id="cd06223">
    <property type="entry name" value="PRTases_typeI"/>
    <property type="match status" value="1"/>
</dbReference>
<dbReference type="Gene3D" id="3.40.50.2020">
    <property type="match status" value="1"/>
</dbReference>
<dbReference type="Pfam" id="PF00156">
    <property type="entry name" value="Pribosyltran"/>
    <property type="match status" value="1"/>
</dbReference>
<name>A0ABX1RBT9_9PSEU</name>
<comment type="caution">
    <text evidence="2">The sequence shown here is derived from an EMBL/GenBank/DDBJ whole genome shotgun (WGS) entry which is preliminary data.</text>
</comment>
<keyword evidence="2" id="KW-0328">Glycosyltransferase</keyword>
<evidence type="ECO:0000313" key="3">
    <source>
        <dbReference type="Proteomes" id="UP001296706"/>
    </source>
</evidence>
<accession>A0ABX1RBT9</accession>